<evidence type="ECO:0008006" key="4">
    <source>
        <dbReference type="Google" id="ProtNLM"/>
    </source>
</evidence>
<organism evidence="2 3">
    <name type="scientific">Variovorax rhizosphaerae</name>
    <dbReference type="NCBI Taxonomy" id="1836200"/>
    <lineage>
        <taxon>Bacteria</taxon>
        <taxon>Pseudomonadati</taxon>
        <taxon>Pseudomonadota</taxon>
        <taxon>Betaproteobacteria</taxon>
        <taxon>Burkholderiales</taxon>
        <taxon>Comamonadaceae</taxon>
        <taxon>Variovorax</taxon>
    </lineage>
</organism>
<dbReference type="Proteomes" id="UP001385892">
    <property type="component" value="Unassembled WGS sequence"/>
</dbReference>
<reference evidence="2 3" key="1">
    <citation type="submission" date="2024-03" db="EMBL/GenBank/DDBJ databases">
        <title>Novel species of the genus Variovorax.</title>
        <authorList>
            <person name="Liu Q."/>
            <person name="Xin Y.-H."/>
        </authorList>
    </citation>
    <scope>NUCLEOTIDE SEQUENCE [LARGE SCALE GENOMIC DNA]</scope>
    <source>
        <strain evidence="2 3">KACC 18900</strain>
    </source>
</reference>
<dbReference type="RefSeq" id="WP_340347366.1">
    <property type="nucleotide sequence ID" value="NZ_JBBKZT010000025.1"/>
</dbReference>
<gene>
    <name evidence="2" type="ORF">WKW82_33810</name>
</gene>
<comment type="caution">
    <text evidence="2">The sequence shown here is derived from an EMBL/GenBank/DDBJ whole genome shotgun (WGS) entry which is preliminary data.</text>
</comment>
<sequence length="178" mass="19753">MKLSRPILILAILAILSAAYLYWRDRTEINTVQVAVRRPVTPATTQINKQVEDPSAVPAAPVEVNLFGTQTWAPPPPPPPPPPTPEEIAEQLRKNPPRPPPLPFAVTTIWRESGITYIGITANGQDVIVCQQCTLPGSVRRGDTLLHNYRLDQISERSLVFTFLPLKIKQELPLGEMP</sequence>
<dbReference type="EMBL" id="JBBKZT010000025">
    <property type="protein sequence ID" value="MEJ8851652.1"/>
    <property type="molecule type" value="Genomic_DNA"/>
</dbReference>
<feature type="compositionally biased region" description="Pro residues" evidence="1">
    <location>
        <begin position="73"/>
        <end position="85"/>
    </location>
</feature>
<protein>
    <recommendedName>
        <fullName evidence="4">Secretion system X translation initiation factor</fullName>
    </recommendedName>
</protein>
<keyword evidence="3" id="KW-1185">Reference proteome</keyword>
<evidence type="ECO:0000256" key="1">
    <source>
        <dbReference type="SAM" id="MobiDB-lite"/>
    </source>
</evidence>
<accession>A0ABU8WVS1</accession>
<evidence type="ECO:0000313" key="3">
    <source>
        <dbReference type="Proteomes" id="UP001385892"/>
    </source>
</evidence>
<proteinExistence type="predicted"/>
<name>A0ABU8WVS1_9BURK</name>
<feature type="region of interest" description="Disordered" evidence="1">
    <location>
        <begin position="69"/>
        <end position="98"/>
    </location>
</feature>
<evidence type="ECO:0000313" key="2">
    <source>
        <dbReference type="EMBL" id="MEJ8851652.1"/>
    </source>
</evidence>